<dbReference type="Proteomes" id="UP000315343">
    <property type="component" value="Unassembled WGS sequence"/>
</dbReference>
<evidence type="ECO:0000313" key="2">
    <source>
        <dbReference type="Proteomes" id="UP000315343"/>
    </source>
</evidence>
<proteinExistence type="predicted"/>
<sequence length="124" mass="13786">MKILNDKWFKYLTICTIFIALIGASLKIVFSQALDFHLLKGVNENGQTYGVDSEDSPDLIAAQGIDGTYGYILSNDLDGPEFSTPEEAVNWQKKYNGRRVIPLYASDGKTVIGEFDLEASEDIE</sequence>
<reference evidence="1 2" key="1">
    <citation type="submission" date="2019-07" db="EMBL/GenBank/DDBJ databases">
        <title>Genomic Encyclopedia of Type Strains, Phase I: the one thousand microbial genomes (KMG-I) project.</title>
        <authorList>
            <person name="Kyrpides N."/>
        </authorList>
    </citation>
    <scope>NUCLEOTIDE SEQUENCE [LARGE SCALE GENOMIC DNA]</scope>
    <source>
        <strain evidence="1 2">DSM 13558</strain>
    </source>
</reference>
<keyword evidence="2" id="KW-1185">Reference proteome</keyword>
<organism evidence="1 2">
    <name type="scientific">Sedimentibacter saalensis</name>
    <dbReference type="NCBI Taxonomy" id="130788"/>
    <lineage>
        <taxon>Bacteria</taxon>
        <taxon>Bacillati</taxon>
        <taxon>Bacillota</taxon>
        <taxon>Tissierellia</taxon>
        <taxon>Sedimentibacter</taxon>
    </lineage>
</organism>
<dbReference type="OrthoDB" id="2656948at2"/>
<gene>
    <name evidence="1" type="ORF">LY60_00056</name>
</gene>
<dbReference type="RefSeq" id="WP_145078375.1">
    <property type="nucleotide sequence ID" value="NZ_VLKH01000001.1"/>
</dbReference>
<comment type="caution">
    <text evidence="1">The sequence shown here is derived from an EMBL/GenBank/DDBJ whole genome shotgun (WGS) entry which is preliminary data.</text>
</comment>
<protein>
    <submittedName>
        <fullName evidence="1">Uncharacterized protein</fullName>
    </submittedName>
</protein>
<evidence type="ECO:0000313" key="1">
    <source>
        <dbReference type="EMBL" id="TWH83449.1"/>
    </source>
</evidence>
<dbReference type="AlphaFoldDB" id="A0A562JJW0"/>
<name>A0A562JJW0_9FIRM</name>
<accession>A0A562JJW0</accession>
<dbReference type="EMBL" id="VLKH01000001">
    <property type="protein sequence ID" value="TWH83449.1"/>
    <property type="molecule type" value="Genomic_DNA"/>
</dbReference>